<proteinExistence type="predicted"/>
<evidence type="ECO:0000313" key="2">
    <source>
        <dbReference type="Proteomes" id="UP001438189"/>
    </source>
</evidence>
<evidence type="ECO:0008006" key="3">
    <source>
        <dbReference type="Google" id="ProtNLM"/>
    </source>
</evidence>
<dbReference type="EMBL" id="JBETME010000012">
    <property type="protein sequence ID" value="MES4993106.1"/>
    <property type="molecule type" value="Genomic_DNA"/>
</dbReference>
<organism evidence="1 2">
    <name type="scientific">Agrobacterium radiobacter</name>
    <dbReference type="NCBI Taxonomy" id="362"/>
    <lineage>
        <taxon>Bacteria</taxon>
        <taxon>Pseudomonadati</taxon>
        <taxon>Pseudomonadota</taxon>
        <taxon>Alphaproteobacteria</taxon>
        <taxon>Hyphomicrobiales</taxon>
        <taxon>Rhizobiaceae</taxon>
        <taxon>Rhizobium/Agrobacterium group</taxon>
        <taxon>Agrobacterium</taxon>
        <taxon>Agrobacterium tumefaciens complex</taxon>
    </lineage>
</organism>
<gene>
    <name evidence="1" type="ORF">ABVB70_22565</name>
</gene>
<sequence length="92" mass="10828">MTKFHKPKEMITICGGGLIALMLTGCTSAQDQHYDDSRSCYGSRHYSGCMNQEQYHRDREQLMNQERALISAQQARENLRMLREIRRKRGEY</sequence>
<protein>
    <recommendedName>
        <fullName evidence="3">Lipoprotein</fullName>
    </recommendedName>
</protein>
<dbReference type="AlphaFoldDB" id="A0ABD5LML2"/>
<accession>A0ABD5LML2</accession>
<reference evidence="1 2" key="1">
    <citation type="submission" date="2024-06" db="EMBL/GenBank/DDBJ databases">
        <title>Genome sequencing of Agrobacterium spp. from tobacco in Serbia.</title>
        <authorList>
            <person name="Ilicic R.J."/>
            <person name="Studholme D.J."/>
            <person name="Jelusic A."/>
            <person name="Barac G."/>
            <person name="Bagi F."/>
            <person name="Popovic Milovanovic T."/>
        </authorList>
    </citation>
    <scope>NUCLEOTIDE SEQUENCE [LARGE SCALE GENOMIC DNA]</scope>
    <source>
        <strain evidence="1 2">DA1</strain>
    </source>
</reference>
<dbReference type="RefSeq" id="WP_353574622.1">
    <property type="nucleotide sequence ID" value="NZ_JBETME010000012.1"/>
</dbReference>
<evidence type="ECO:0000313" key="1">
    <source>
        <dbReference type="EMBL" id="MES4993106.1"/>
    </source>
</evidence>
<dbReference type="Proteomes" id="UP001438189">
    <property type="component" value="Unassembled WGS sequence"/>
</dbReference>
<dbReference type="PROSITE" id="PS51257">
    <property type="entry name" value="PROKAR_LIPOPROTEIN"/>
    <property type="match status" value="1"/>
</dbReference>
<comment type="caution">
    <text evidence="1">The sequence shown here is derived from an EMBL/GenBank/DDBJ whole genome shotgun (WGS) entry which is preliminary data.</text>
</comment>
<name>A0ABD5LML2_AGRRD</name>